<proteinExistence type="predicted"/>
<gene>
    <name evidence="1" type="ORF">Patl1_26843</name>
</gene>
<reference evidence="2" key="1">
    <citation type="journal article" date="2023" name="G3 (Bethesda)">
        <title>Genome assembly and association tests identify interacting loci associated with vigor, precocity, and sex in interspecific pistachio rootstocks.</title>
        <authorList>
            <person name="Palmer W."/>
            <person name="Jacygrad E."/>
            <person name="Sagayaradj S."/>
            <person name="Cavanaugh K."/>
            <person name="Han R."/>
            <person name="Bertier L."/>
            <person name="Beede B."/>
            <person name="Kafkas S."/>
            <person name="Golino D."/>
            <person name="Preece J."/>
            <person name="Michelmore R."/>
        </authorList>
    </citation>
    <scope>NUCLEOTIDE SEQUENCE [LARGE SCALE GENOMIC DNA]</scope>
</reference>
<evidence type="ECO:0000313" key="2">
    <source>
        <dbReference type="Proteomes" id="UP001164250"/>
    </source>
</evidence>
<keyword evidence="2" id="KW-1185">Reference proteome</keyword>
<sequence length="106" mass="12556">MAPEVYEDEMYDRTQMIEGVQPFHPKSPEEVVKLMCCEGKRPPFKIKARSYPLDLRELIEECWHPEPVVRPTFSEIIVRLNKIVSNGSKHGWWKDTFKFPWYASVT</sequence>
<organism evidence="1 2">
    <name type="scientific">Pistacia atlantica</name>
    <dbReference type="NCBI Taxonomy" id="434234"/>
    <lineage>
        <taxon>Eukaryota</taxon>
        <taxon>Viridiplantae</taxon>
        <taxon>Streptophyta</taxon>
        <taxon>Embryophyta</taxon>
        <taxon>Tracheophyta</taxon>
        <taxon>Spermatophyta</taxon>
        <taxon>Magnoliopsida</taxon>
        <taxon>eudicotyledons</taxon>
        <taxon>Gunneridae</taxon>
        <taxon>Pentapetalae</taxon>
        <taxon>rosids</taxon>
        <taxon>malvids</taxon>
        <taxon>Sapindales</taxon>
        <taxon>Anacardiaceae</taxon>
        <taxon>Pistacia</taxon>
    </lineage>
</organism>
<dbReference type="Proteomes" id="UP001164250">
    <property type="component" value="Chromosome 7"/>
</dbReference>
<comment type="caution">
    <text evidence="1">The sequence shown here is derived from an EMBL/GenBank/DDBJ whole genome shotgun (WGS) entry which is preliminary data.</text>
</comment>
<evidence type="ECO:0000313" key="1">
    <source>
        <dbReference type="EMBL" id="KAJ0093173.1"/>
    </source>
</evidence>
<dbReference type="EMBL" id="CM047903">
    <property type="protein sequence ID" value="KAJ0093173.1"/>
    <property type="molecule type" value="Genomic_DNA"/>
</dbReference>
<accession>A0ACC1B2X8</accession>
<name>A0ACC1B2X8_9ROSI</name>
<protein>
    <submittedName>
        <fullName evidence="1">Uncharacterized protein</fullName>
    </submittedName>
</protein>